<dbReference type="GO" id="GO:0006506">
    <property type="term" value="P:GPI anchor biosynthetic process"/>
    <property type="evidence" value="ECO:0007669"/>
    <property type="project" value="UniProtKB-UniPathway"/>
</dbReference>
<keyword evidence="1" id="KW-0812">Transmembrane</keyword>
<feature type="transmembrane region" description="Helical" evidence="1">
    <location>
        <begin position="12"/>
        <end position="29"/>
    </location>
</feature>
<keyword evidence="3" id="KW-1185">Reference proteome</keyword>
<sequence length="370" mass="40757">MLTRPPRSLLGAYLGFLTAKLGFLLLLVVETGPRWLWHLGRFDAGWYLTIIQDGYQATEPGTRSNLAFFPLLPTLAGMVSSVGIPPPVALLVVAWCGSLAAVAGIWALGREVADGRVGMWMVLLWAVAPRAHVQVMGYSEGPFTALVAFCLLGVIQRRWVLAGVTGVLAALTRPSVAPLILTMGVVWLVGVVRARRRGEGWRESLVTPPLVVTLLSGFAMVSVMAFVAIHTGSPAGYFAVQAEWNQHLGTPLQTLSFFLTEVVPNPRAWPYFGIVGLFTAGYLVLFWWMVIRRERWELLVFTGLSLLLVLCQQNYYASYARFLLPLFPLWLPVARIVARRPLLPMLLVWSVIMVAGALAGTWGIQLRHSP</sequence>
<protein>
    <recommendedName>
        <fullName evidence="4">Glycosyltransferase RgtA/B/C/D-like domain-containing protein</fullName>
    </recommendedName>
</protein>
<feature type="transmembrane region" description="Helical" evidence="1">
    <location>
        <begin position="298"/>
        <end position="316"/>
    </location>
</feature>
<proteinExistence type="predicted"/>
<feature type="transmembrane region" description="Helical" evidence="1">
    <location>
        <begin position="268"/>
        <end position="291"/>
    </location>
</feature>
<dbReference type="Proteomes" id="UP000188235">
    <property type="component" value="Chromosome"/>
</dbReference>
<feature type="transmembrane region" description="Helical" evidence="1">
    <location>
        <begin position="345"/>
        <end position="364"/>
    </location>
</feature>
<feature type="transmembrane region" description="Helical" evidence="1">
    <location>
        <begin position="88"/>
        <end position="109"/>
    </location>
</feature>
<dbReference type="OrthoDB" id="151635at2"/>
<gene>
    <name evidence="2" type="ORF">BW733_15705</name>
</gene>
<keyword evidence="1" id="KW-1133">Transmembrane helix</keyword>
<feature type="transmembrane region" description="Helical" evidence="1">
    <location>
        <begin position="206"/>
        <end position="229"/>
    </location>
</feature>
<dbReference type="STRING" id="399497.BW733_15705"/>
<dbReference type="UniPathway" id="UPA00196"/>
<name>A0A1Q2D199_9ACTN</name>
<dbReference type="KEGG" id="tfa:BW733_15705"/>
<dbReference type="GO" id="GO:0016020">
    <property type="term" value="C:membrane"/>
    <property type="evidence" value="ECO:0007669"/>
    <property type="project" value="GOC"/>
</dbReference>
<evidence type="ECO:0000313" key="3">
    <source>
        <dbReference type="Proteomes" id="UP000188235"/>
    </source>
</evidence>
<dbReference type="AlphaFoldDB" id="A0A1Q2D199"/>
<reference evidence="2 3" key="1">
    <citation type="journal article" date="2008" name="Int. J. Syst. Evol. Microbiol.">
        <title>Tessaracoccus flavescens sp. nov., isolated from marine sediment.</title>
        <authorList>
            <person name="Lee D.W."/>
            <person name="Lee S.D."/>
        </authorList>
    </citation>
    <scope>NUCLEOTIDE SEQUENCE [LARGE SCALE GENOMIC DNA]</scope>
    <source>
        <strain evidence="2 3">SST-39T</strain>
    </source>
</reference>
<evidence type="ECO:0000256" key="1">
    <source>
        <dbReference type="SAM" id="Phobius"/>
    </source>
</evidence>
<dbReference type="RefSeq" id="WP_077351895.1">
    <property type="nucleotide sequence ID" value="NZ_CP019607.1"/>
</dbReference>
<keyword evidence="1" id="KW-0472">Membrane</keyword>
<dbReference type="EMBL" id="CP019607">
    <property type="protein sequence ID" value="AQP52051.1"/>
    <property type="molecule type" value="Genomic_DNA"/>
</dbReference>
<accession>A0A1Q2D199</accession>
<evidence type="ECO:0008006" key="4">
    <source>
        <dbReference type="Google" id="ProtNLM"/>
    </source>
</evidence>
<evidence type="ECO:0000313" key="2">
    <source>
        <dbReference type="EMBL" id="AQP52051.1"/>
    </source>
</evidence>
<organism evidence="2 3">
    <name type="scientific">Tessaracoccus flavescens</name>
    <dbReference type="NCBI Taxonomy" id="399497"/>
    <lineage>
        <taxon>Bacteria</taxon>
        <taxon>Bacillati</taxon>
        <taxon>Actinomycetota</taxon>
        <taxon>Actinomycetes</taxon>
        <taxon>Propionibacteriales</taxon>
        <taxon>Propionibacteriaceae</taxon>
        <taxon>Tessaracoccus</taxon>
    </lineage>
</organism>
<feature type="transmembrane region" description="Helical" evidence="1">
    <location>
        <begin position="176"/>
        <end position="194"/>
    </location>
</feature>